<protein>
    <submittedName>
        <fullName evidence="4">Response regulator receiver</fullName>
    </submittedName>
</protein>
<keyword evidence="4" id="KW-0614">Plasmid</keyword>
<geneLocation type="plasmid" evidence="4 5">
    <name>pEMTOL05</name>
</geneLocation>
<dbReference type="PANTHER" id="PTHR44591">
    <property type="entry name" value="STRESS RESPONSE REGULATOR PROTEIN 1"/>
    <property type="match status" value="1"/>
</dbReference>
<evidence type="ECO:0000313" key="4">
    <source>
        <dbReference type="EMBL" id="AFK05754.1"/>
    </source>
</evidence>
<sequence length="132" mass="15253">MKNENPQPTILIVESDIMIAQLLIASLKDKYEVHHISEGYDFCQQIKDHDYDLIICNMILSFYGGVELLNTLRHQLLKNTPFILLSFTENRLLSQIPQSDPKCDYLVRPFSIEALQVKTQKALLINQNLTFS</sequence>
<dbReference type="RefSeq" id="WP_015026420.1">
    <property type="nucleotide sequence ID" value="NC_018745.1"/>
</dbReference>
<keyword evidence="5" id="KW-1185">Reference proteome</keyword>
<dbReference type="InterPro" id="IPR050595">
    <property type="entry name" value="Bact_response_regulator"/>
</dbReference>
<accession>A0ABM5N887</accession>
<evidence type="ECO:0000256" key="1">
    <source>
        <dbReference type="ARBA" id="ARBA00022553"/>
    </source>
</evidence>
<evidence type="ECO:0000313" key="5">
    <source>
        <dbReference type="Proteomes" id="UP000002875"/>
    </source>
</evidence>
<dbReference type="SUPFAM" id="SSF52172">
    <property type="entry name" value="CheY-like"/>
    <property type="match status" value="1"/>
</dbReference>
<dbReference type="InterPro" id="IPR001789">
    <property type="entry name" value="Sig_transdc_resp-reg_receiver"/>
</dbReference>
<dbReference type="PROSITE" id="PS50110">
    <property type="entry name" value="RESPONSE_REGULATORY"/>
    <property type="match status" value="1"/>
</dbReference>
<dbReference type="Pfam" id="PF00072">
    <property type="entry name" value="Response_reg"/>
    <property type="match status" value="1"/>
</dbReference>
<dbReference type="EMBL" id="CP002966">
    <property type="protein sequence ID" value="AFK05754.1"/>
    <property type="molecule type" value="Genomic_DNA"/>
</dbReference>
<comment type="caution">
    <text evidence="2">Lacks conserved residue(s) required for the propagation of feature annotation.</text>
</comment>
<dbReference type="Proteomes" id="UP000002875">
    <property type="component" value="Plasmid pEMTOL05"/>
</dbReference>
<feature type="domain" description="Response regulatory" evidence="3">
    <location>
        <begin position="9"/>
        <end position="123"/>
    </location>
</feature>
<gene>
    <name evidence="4" type="ordered locus">Emtol_0021</name>
</gene>
<proteinExistence type="predicted"/>
<name>A0ABM5N887_EMTOG</name>
<keyword evidence="1" id="KW-0597">Phosphoprotein</keyword>
<dbReference type="InterPro" id="IPR011006">
    <property type="entry name" value="CheY-like_superfamily"/>
</dbReference>
<reference evidence="4 5" key="1">
    <citation type="submission" date="2011-07" db="EMBL/GenBank/DDBJ databases">
        <title>The complete genome of plasmid 5 of Emticicia oligotrophica DSM 17448.</title>
        <authorList>
            <consortium name="US DOE Joint Genome Institute (JGI-PGF)"/>
            <person name="Lucas S."/>
            <person name="Han J."/>
            <person name="Lapidus A."/>
            <person name="Bruce D."/>
            <person name="Goodwin L."/>
            <person name="Pitluck S."/>
            <person name="Peters L."/>
            <person name="Kyrpides N."/>
            <person name="Mavromatis K."/>
            <person name="Ivanova N."/>
            <person name="Ovchinnikova G."/>
            <person name="Teshima H."/>
            <person name="Detter J.C."/>
            <person name="Tapia R."/>
            <person name="Han C."/>
            <person name="Land M."/>
            <person name="Hauser L."/>
            <person name="Markowitz V."/>
            <person name="Cheng J.-F."/>
            <person name="Hugenholtz P."/>
            <person name="Woyke T."/>
            <person name="Wu D."/>
            <person name="Tindall B."/>
            <person name="Pomrenke H."/>
            <person name="Brambilla E."/>
            <person name="Klenk H.-P."/>
            <person name="Eisen J.A."/>
        </authorList>
    </citation>
    <scope>NUCLEOTIDE SEQUENCE [LARGE SCALE GENOMIC DNA]</scope>
    <source>
        <strain evidence="5">DSM 17448 / GPTSA100-15</strain>
        <plasmid evidence="4 5">pEMTOL05</plasmid>
    </source>
</reference>
<dbReference type="Gene3D" id="3.40.50.2300">
    <property type="match status" value="1"/>
</dbReference>
<evidence type="ECO:0000259" key="3">
    <source>
        <dbReference type="PROSITE" id="PS50110"/>
    </source>
</evidence>
<evidence type="ECO:0000256" key="2">
    <source>
        <dbReference type="PROSITE-ProRule" id="PRU00169"/>
    </source>
</evidence>
<dbReference type="PANTHER" id="PTHR44591:SF3">
    <property type="entry name" value="RESPONSE REGULATORY DOMAIN-CONTAINING PROTEIN"/>
    <property type="match status" value="1"/>
</dbReference>
<organism evidence="4 5">
    <name type="scientific">Emticicia oligotrophica (strain DSM 17448 / CIP 109782 / MTCC 6937 / GPTSA100-15)</name>
    <dbReference type="NCBI Taxonomy" id="929562"/>
    <lineage>
        <taxon>Bacteria</taxon>
        <taxon>Pseudomonadati</taxon>
        <taxon>Bacteroidota</taxon>
        <taxon>Cytophagia</taxon>
        <taxon>Cytophagales</taxon>
        <taxon>Leadbetterellaceae</taxon>
        <taxon>Emticicia</taxon>
    </lineage>
</organism>
<dbReference type="SMART" id="SM00448">
    <property type="entry name" value="REC"/>
    <property type="match status" value="1"/>
</dbReference>